<dbReference type="InterPro" id="IPR015943">
    <property type="entry name" value="WD40/YVTN_repeat-like_dom_sf"/>
</dbReference>
<dbReference type="AlphaFoldDB" id="A0A9W9AQM7"/>
<dbReference type="InterPro" id="IPR020472">
    <property type="entry name" value="WD40_PAC1"/>
</dbReference>
<feature type="compositionally biased region" description="Basic and acidic residues" evidence="8">
    <location>
        <begin position="398"/>
        <end position="423"/>
    </location>
</feature>
<gene>
    <name evidence="10" type="ORF">J3R30DRAFT_3654605</name>
</gene>
<organism evidence="10 11">
    <name type="scientific">Lentinula aciculospora</name>
    <dbReference type="NCBI Taxonomy" id="153920"/>
    <lineage>
        <taxon>Eukaryota</taxon>
        <taxon>Fungi</taxon>
        <taxon>Dikarya</taxon>
        <taxon>Basidiomycota</taxon>
        <taxon>Agaricomycotina</taxon>
        <taxon>Agaricomycetes</taxon>
        <taxon>Agaricomycetidae</taxon>
        <taxon>Agaricales</taxon>
        <taxon>Marasmiineae</taxon>
        <taxon>Omphalotaceae</taxon>
        <taxon>Lentinula</taxon>
    </lineage>
</organism>
<feature type="compositionally biased region" description="Basic and acidic residues" evidence="8">
    <location>
        <begin position="381"/>
        <end position="390"/>
    </location>
</feature>
<feature type="compositionally biased region" description="Low complexity" evidence="8">
    <location>
        <begin position="331"/>
        <end position="355"/>
    </location>
</feature>
<feature type="compositionally biased region" description="Low complexity" evidence="8">
    <location>
        <begin position="172"/>
        <end position="185"/>
    </location>
</feature>
<dbReference type="InterPro" id="IPR019775">
    <property type="entry name" value="WD40_repeat_CS"/>
</dbReference>
<accession>A0A9W9AQM7</accession>
<evidence type="ECO:0000256" key="5">
    <source>
        <dbReference type="ARBA" id="ARBA00023054"/>
    </source>
</evidence>
<feature type="domain" description="Striatin N-terminal" evidence="9">
    <location>
        <begin position="72"/>
        <end position="254"/>
    </location>
</feature>
<dbReference type="Pfam" id="PF08232">
    <property type="entry name" value="Striatin"/>
    <property type="match status" value="1"/>
</dbReference>
<dbReference type="Gene3D" id="2.130.10.10">
    <property type="entry name" value="YVTN repeat-like/Quinoprotein amine dehydrogenase"/>
    <property type="match status" value="2"/>
</dbReference>
<keyword evidence="11" id="KW-1185">Reference proteome</keyword>
<protein>
    <submittedName>
        <fullName evidence="10">WD40-repeat-containing domain protein</fullName>
    </submittedName>
</protein>
<feature type="compositionally biased region" description="Acidic residues" evidence="8">
    <location>
        <begin position="440"/>
        <end position="455"/>
    </location>
</feature>
<feature type="compositionally biased region" description="Polar residues" evidence="8">
    <location>
        <begin position="7"/>
        <end position="21"/>
    </location>
</feature>
<dbReference type="EMBL" id="JAOTPV010000002">
    <property type="protein sequence ID" value="KAJ4488325.1"/>
    <property type="molecule type" value="Genomic_DNA"/>
</dbReference>
<feature type="compositionally biased region" description="Basic and acidic residues" evidence="8">
    <location>
        <begin position="226"/>
        <end position="235"/>
    </location>
</feature>
<dbReference type="InterPro" id="IPR036322">
    <property type="entry name" value="WD40_repeat_dom_sf"/>
</dbReference>
<dbReference type="PRINTS" id="PR00320">
    <property type="entry name" value="GPROTEINBRPT"/>
</dbReference>
<dbReference type="PROSITE" id="PS50082">
    <property type="entry name" value="WD_REPEATS_2"/>
    <property type="match status" value="4"/>
</dbReference>
<dbReference type="PANTHER" id="PTHR15653">
    <property type="entry name" value="STRIATIN"/>
    <property type="match status" value="1"/>
</dbReference>
<feature type="compositionally biased region" description="Low complexity" evidence="8">
    <location>
        <begin position="22"/>
        <end position="59"/>
    </location>
</feature>
<feature type="repeat" description="WD" evidence="6">
    <location>
        <begin position="528"/>
        <end position="561"/>
    </location>
</feature>
<name>A0A9W9AQM7_9AGAR</name>
<feature type="region of interest" description="Disordered" evidence="8">
    <location>
        <begin position="1"/>
        <end position="71"/>
    </location>
</feature>
<evidence type="ECO:0000256" key="3">
    <source>
        <dbReference type="ARBA" id="ARBA00022737"/>
    </source>
</evidence>
<evidence type="ECO:0000313" key="10">
    <source>
        <dbReference type="EMBL" id="KAJ4488325.1"/>
    </source>
</evidence>
<dbReference type="SMART" id="SM00320">
    <property type="entry name" value="WD40"/>
    <property type="match status" value="6"/>
</dbReference>
<evidence type="ECO:0000256" key="4">
    <source>
        <dbReference type="ARBA" id="ARBA00022860"/>
    </source>
</evidence>
<dbReference type="OrthoDB" id="727118at2759"/>
<dbReference type="PROSITE" id="PS50294">
    <property type="entry name" value="WD_REPEATS_REGION"/>
    <property type="match status" value="4"/>
</dbReference>
<dbReference type="GO" id="GO:0005516">
    <property type="term" value="F:calmodulin binding"/>
    <property type="evidence" value="ECO:0007669"/>
    <property type="project" value="UniProtKB-KW"/>
</dbReference>
<evidence type="ECO:0000259" key="9">
    <source>
        <dbReference type="Pfam" id="PF08232"/>
    </source>
</evidence>
<feature type="compositionally biased region" description="Low complexity" evidence="8">
    <location>
        <begin position="309"/>
        <end position="318"/>
    </location>
</feature>
<feature type="repeat" description="WD" evidence="6">
    <location>
        <begin position="581"/>
        <end position="615"/>
    </location>
</feature>
<keyword evidence="5 7" id="KW-0175">Coiled coil</keyword>
<feature type="region of interest" description="Disordered" evidence="8">
    <location>
        <begin position="309"/>
        <end position="461"/>
    </location>
</feature>
<feature type="repeat" description="WD" evidence="6">
    <location>
        <begin position="733"/>
        <end position="766"/>
    </location>
</feature>
<dbReference type="InterPro" id="IPR013258">
    <property type="entry name" value="Striatin_N"/>
</dbReference>
<dbReference type="Pfam" id="PF00400">
    <property type="entry name" value="WD40"/>
    <property type="match status" value="6"/>
</dbReference>
<dbReference type="InterPro" id="IPR051488">
    <property type="entry name" value="WD_repeat_striatin"/>
</dbReference>
<dbReference type="Proteomes" id="UP001150266">
    <property type="component" value="Unassembled WGS sequence"/>
</dbReference>
<feature type="repeat" description="WD" evidence="6">
    <location>
        <begin position="473"/>
        <end position="514"/>
    </location>
</feature>
<dbReference type="InterPro" id="IPR001680">
    <property type="entry name" value="WD40_rpt"/>
</dbReference>
<dbReference type="PROSITE" id="PS00678">
    <property type="entry name" value="WD_REPEATS_1"/>
    <property type="match status" value="1"/>
</dbReference>
<reference evidence="10" key="1">
    <citation type="submission" date="2022-08" db="EMBL/GenBank/DDBJ databases">
        <title>A Global Phylogenomic Analysis of the Shiitake Genus Lentinula.</title>
        <authorList>
            <consortium name="DOE Joint Genome Institute"/>
            <person name="Sierra-Patev S."/>
            <person name="Min B."/>
            <person name="Naranjo-Ortiz M."/>
            <person name="Looney B."/>
            <person name="Konkel Z."/>
            <person name="Slot J.C."/>
            <person name="Sakamoto Y."/>
            <person name="Steenwyk J.L."/>
            <person name="Rokas A."/>
            <person name="Carro J."/>
            <person name="Camarero S."/>
            <person name="Ferreira P."/>
            <person name="Molpeceres G."/>
            <person name="Ruiz-Duenas F.J."/>
            <person name="Serrano A."/>
            <person name="Henrissat B."/>
            <person name="Drula E."/>
            <person name="Hughes K.W."/>
            <person name="Mata J.L."/>
            <person name="Ishikawa N.K."/>
            <person name="Vargas-Isla R."/>
            <person name="Ushijima S."/>
            <person name="Smith C.A."/>
            <person name="Ahrendt S."/>
            <person name="Andreopoulos W."/>
            <person name="He G."/>
            <person name="Labutti K."/>
            <person name="Lipzen A."/>
            <person name="Ng V."/>
            <person name="Riley R."/>
            <person name="Sandor L."/>
            <person name="Barry K."/>
            <person name="Martinez A.T."/>
            <person name="Xiao Y."/>
            <person name="Gibbons J.G."/>
            <person name="Terashima K."/>
            <person name="Grigoriev I.V."/>
            <person name="Hibbett D.S."/>
        </authorList>
    </citation>
    <scope>NUCLEOTIDE SEQUENCE</scope>
    <source>
        <strain evidence="10">JLM2183</strain>
    </source>
</reference>
<feature type="coiled-coil region" evidence="7">
    <location>
        <begin position="91"/>
        <end position="118"/>
    </location>
</feature>
<evidence type="ECO:0000256" key="7">
    <source>
        <dbReference type="SAM" id="Coils"/>
    </source>
</evidence>
<evidence type="ECO:0000256" key="1">
    <source>
        <dbReference type="ARBA" id="ARBA00009616"/>
    </source>
</evidence>
<keyword evidence="4" id="KW-0112">Calmodulin-binding</keyword>
<keyword evidence="3" id="KW-0677">Repeat</keyword>
<evidence type="ECO:0000256" key="2">
    <source>
        <dbReference type="ARBA" id="ARBA00022574"/>
    </source>
</evidence>
<sequence>MHPDSRLGQSQQTISIPASTIQLPMLGPLQGLPQNNQQQQGQQQQQQQAQQQQQQGQNNIPPPPPLNGQDYTLSSVLHFLQTEWRRYERDRNEWEIERAEMRARIALLEGERRSFENVKLDLMRRIKMLEYALRMERSKQLNQPAAPTAPPAKLALIQAQTLKDDLSKEESSGSSPRSDDSPLPDNRLPNGAPSIGPSGRPGSWAGLNWPNGPSVNTIAGIGKPPPGRDPKSRARSRDYLKQCLQEIQYLTSPQAMNPLPNRPLINNSTVPLSLPNVPSFEQMAYNGRPRKVLPEAGASLLNGINLISGPSSAPASGPLERSNPLTSGMMQQHIQQQQAQQQQQQQQQHQAQTQQQPPPAQQTQMSNGNQSQPILPVSSQSDDKSSESEPRQLTAIFRPDDSGEWKEKLRQAHDASEQLRLSRESQVAAGGSWEGRREFEDELKEDEGEVDDDDSSVVSEGDGSKVWKARRTLRNHLDAVRAVAFHPHELCLATGGDDCTVKIWRMDVAGLASSTSRVTTEIEPQITLRGHSAAITRLIHAPSKRLLYSASLDSSIRVWSLPPASHTTYAPYDESRFRGQLVGHTDAVWDLALARDESTLISCGAEGAVKVWDISGPSAGALKLTWGWLGVDGISDGPPDDDRHAPGATSIEAVKSDLKKVAVAYQNAVVKIFDIETGKELSRLASDISYDDTPATQVNCITSHPTMSLLVTAHEDKFIRIFDIITGQCTHSMQAHLDGVTSLSIDASGFSLVSGSHDCSIRFWDLLGSRQCVQEITTHREKGREGVLDVEFHPTLPFMVSAGADGVVKLYASS</sequence>
<feature type="region of interest" description="Disordered" evidence="8">
    <location>
        <begin position="163"/>
        <end position="235"/>
    </location>
</feature>
<evidence type="ECO:0000256" key="6">
    <source>
        <dbReference type="PROSITE-ProRule" id="PRU00221"/>
    </source>
</evidence>
<dbReference type="Gene3D" id="1.20.5.300">
    <property type="match status" value="1"/>
</dbReference>
<evidence type="ECO:0000313" key="11">
    <source>
        <dbReference type="Proteomes" id="UP001150266"/>
    </source>
</evidence>
<dbReference type="SUPFAM" id="SSF50978">
    <property type="entry name" value="WD40 repeat-like"/>
    <property type="match status" value="1"/>
</dbReference>
<dbReference type="CDD" id="cd00200">
    <property type="entry name" value="WD40"/>
    <property type="match status" value="1"/>
</dbReference>
<dbReference type="SUPFAM" id="SSF81995">
    <property type="entry name" value="beta-sandwich domain of Sec23/24"/>
    <property type="match status" value="1"/>
</dbReference>
<proteinExistence type="inferred from homology"/>
<evidence type="ECO:0000256" key="8">
    <source>
        <dbReference type="SAM" id="MobiDB-lite"/>
    </source>
</evidence>
<keyword evidence="2 6" id="KW-0853">WD repeat</keyword>
<comment type="caution">
    <text evidence="10">The sequence shown here is derived from an EMBL/GenBank/DDBJ whole genome shotgun (WGS) entry which is preliminary data.</text>
</comment>
<dbReference type="PANTHER" id="PTHR15653:SF0">
    <property type="entry name" value="CONNECTOR OF KINASE TO AP-1, ISOFORM E"/>
    <property type="match status" value="1"/>
</dbReference>
<comment type="similarity">
    <text evidence="1">Belongs to the WD repeat striatin family.</text>
</comment>